<comment type="catalytic activity">
    <reaction evidence="1">
        <text>2-hydroxychromene-2-carboxylate = (3E)-4-(2-hydroxyphenyl)-2-oxobut-3-enoate</text>
        <dbReference type="Rhea" id="RHEA:27401"/>
        <dbReference type="ChEBI" id="CHEBI:59350"/>
        <dbReference type="ChEBI" id="CHEBI:59353"/>
        <dbReference type="EC" id="5.99.1.4"/>
    </reaction>
</comment>
<dbReference type="AlphaFoldDB" id="A0A2D2ASF5"/>
<keyword evidence="1" id="KW-0413">Isomerase</keyword>
<evidence type="ECO:0000313" key="5">
    <source>
        <dbReference type="Proteomes" id="UP000228945"/>
    </source>
</evidence>
<organism evidence="4 5">
    <name type="scientific">Caulobacter mirabilis</name>
    <dbReference type="NCBI Taxonomy" id="69666"/>
    <lineage>
        <taxon>Bacteria</taxon>
        <taxon>Pseudomonadati</taxon>
        <taxon>Pseudomonadota</taxon>
        <taxon>Alphaproteobacteria</taxon>
        <taxon>Caulobacterales</taxon>
        <taxon>Caulobacteraceae</taxon>
        <taxon>Caulobacter</taxon>
    </lineage>
</organism>
<dbReference type="KEGG" id="cmb:CSW64_00070"/>
<keyword evidence="5" id="KW-1185">Reference proteome</keyword>
<comment type="similarity">
    <text evidence="1">Belongs to the GST superfamily. NadH family.</text>
</comment>
<gene>
    <name evidence="4" type="ORF">CSW64_00070</name>
</gene>
<sequence>MTPSVDVFWSFRSPYSYLATPQLVRLREDFDLQIVVRPVLPIAVRIDGFFKRVNPLWPPYLARDIYRLGQMQGVPIRWPRPDPIVMDIASGEVPADQPYIHRLTRLGQAAAEAGRGLEYVAEVGAVIWSGAVDDWHLGDHLARAAERAGLDPGALERAAASEADRLDAQIAANQQALESAGHWGVPTMVFDGEPFFGQDRLDVLRWRLEQRGVSKRRSEAIQAH</sequence>
<dbReference type="PANTHER" id="PTHR42943:SF2">
    <property type="entry name" value="GLUTATHIONE S-TRANSFERASE KAPPA 1"/>
    <property type="match status" value="1"/>
</dbReference>
<dbReference type="PANTHER" id="PTHR42943">
    <property type="entry name" value="GLUTATHIONE S-TRANSFERASE KAPPA"/>
    <property type="match status" value="1"/>
</dbReference>
<dbReference type="Proteomes" id="UP000228945">
    <property type="component" value="Chromosome"/>
</dbReference>
<dbReference type="InterPro" id="IPR036249">
    <property type="entry name" value="Thioredoxin-like_sf"/>
</dbReference>
<proteinExistence type="inferred from homology"/>
<dbReference type="PIRSF" id="PIRSF006386">
    <property type="entry name" value="HCCAis_GSTk"/>
    <property type="match status" value="1"/>
</dbReference>
<dbReference type="InterPro" id="IPR014440">
    <property type="entry name" value="HCCAis_GSTk"/>
</dbReference>
<dbReference type="GO" id="GO:0018845">
    <property type="term" value="F:2-hydroxychromene-2-carboxylate isomerase activity"/>
    <property type="evidence" value="ECO:0007669"/>
    <property type="project" value="UniProtKB-UniRule"/>
</dbReference>
<feature type="active site" description="Nucleophile" evidence="2">
    <location>
        <position position="13"/>
    </location>
</feature>
<dbReference type="EC" id="5.99.1.4" evidence="1"/>
<reference evidence="4 5" key="1">
    <citation type="submission" date="2017-10" db="EMBL/GenBank/DDBJ databases">
        <title>Genome sequence of Caulobacter mirabilis FWC38.</title>
        <authorList>
            <person name="Fiebig A."/>
            <person name="Crosson S."/>
        </authorList>
    </citation>
    <scope>NUCLEOTIDE SEQUENCE [LARGE SCALE GENOMIC DNA]</scope>
    <source>
        <strain evidence="4 5">FWC 38</strain>
    </source>
</reference>
<dbReference type="InterPro" id="IPR001853">
    <property type="entry name" value="DSBA-like_thioredoxin_dom"/>
</dbReference>
<protein>
    <recommendedName>
        <fullName evidence="1">2-hydroxychromene-2-carboxylate isomerase</fullName>
        <ecNumber evidence="1">5.99.1.4</ecNumber>
    </recommendedName>
</protein>
<dbReference type="GO" id="GO:0016491">
    <property type="term" value="F:oxidoreductase activity"/>
    <property type="evidence" value="ECO:0007669"/>
    <property type="project" value="InterPro"/>
</dbReference>
<evidence type="ECO:0000256" key="2">
    <source>
        <dbReference type="PIRSR" id="PIRSR006386-1"/>
    </source>
</evidence>
<accession>A0A2D2ASF5</accession>
<evidence type="ECO:0000259" key="3">
    <source>
        <dbReference type="Pfam" id="PF01323"/>
    </source>
</evidence>
<dbReference type="Gene3D" id="3.40.30.10">
    <property type="entry name" value="Glutaredoxin"/>
    <property type="match status" value="1"/>
</dbReference>
<dbReference type="SUPFAM" id="SSF52833">
    <property type="entry name" value="Thioredoxin-like"/>
    <property type="match status" value="1"/>
</dbReference>
<name>A0A2D2ASF5_9CAUL</name>
<dbReference type="EMBL" id="CP024201">
    <property type="protein sequence ID" value="ATQ40913.1"/>
    <property type="molecule type" value="Genomic_DNA"/>
</dbReference>
<dbReference type="Pfam" id="PF01323">
    <property type="entry name" value="DSBA"/>
    <property type="match status" value="1"/>
</dbReference>
<dbReference type="RefSeq" id="WP_099620170.1">
    <property type="nucleotide sequence ID" value="NZ_CP024201.1"/>
</dbReference>
<evidence type="ECO:0000313" key="4">
    <source>
        <dbReference type="EMBL" id="ATQ40913.1"/>
    </source>
</evidence>
<evidence type="ECO:0000256" key="1">
    <source>
        <dbReference type="PIRNR" id="PIRNR006386"/>
    </source>
</evidence>
<dbReference type="OrthoDB" id="5244108at2"/>
<dbReference type="InterPro" id="IPR051924">
    <property type="entry name" value="GST_Kappa/NadH"/>
</dbReference>
<feature type="domain" description="DSBA-like thioredoxin" evidence="3">
    <location>
        <begin position="5"/>
        <end position="208"/>
    </location>
</feature>